<sequence>MRGSRQGEGRWLGFLARARRKSKREERATRARRKRGRASRCETRKWWDDILQLASLDRGVPLRVVGLSAVLVVVRRGLDASSGRQEPGSGGGGLTLTSHPKTSDPIVHIMECKDCYFSTLYQKVGKHAKRKEQGESSSSALITKKQERRGRSHSRNSHGYRGRSKSKRDIKCFHCNRPSHIKKECRFWKREQNERKKNEKKTNSVAAEGDIIIVYDDGCVSLAAQDSNWVIDSGAPFYVTSHAKLHKGEINAIQKGESIDLWHKRLGRISEKGLQALVRKQFLAELQVPPPIVHDDYGGDDDEEYGDNVSDDTLTVNKVELTEQAPPPLVEIPLRRSTRERQPSIRYLPHEYEEQSLAANLPLHLLGVHYLKKKERGKKKVRKYLQKSSPATGDVEDISFTWSLYNHSSKPMIFKDSSSEEKKMTPILQAQTRRRKEGKGSEYE</sequence>
<dbReference type="GO" id="GO:0008270">
    <property type="term" value="F:zinc ion binding"/>
    <property type="evidence" value="ECO:0007669"/>
    <property type="project" value="UniProtKB-KW"/>
</dbReference>
<feature type="region of interest" description="Disordered" evidence="2">
    <location>
        <begin position="414"/>
        <end position="444"/>
    </location>
</feature>
<accession>A0A9E7JDC3</accession>
<keyword evidence="5" id="KW-1185">Reference proteome</keyword>
<dbReference type="SUPFAM" id="SSF57756">
    <property type="entry name" value="Retrovirus zinc finger-like domains"/>
    <property type="match status" value="1"/>
</dbReference>
<feature type="compositionally biased region" description="Basic residues" evidence="2">
    <location>
        <begin position="146"/>
        <end position="165"/>
    </location>
</feature>
<evidence type="ECO:0000313" key="4">
    <source>
        <dbReference type="EMBL" id="URD76844.1"/>
    </source>
</evidence>
<dbReference type="PROSITE" id="PS50158">
    <property type="entry name" value="ZF_CCHC"/>
    <property type="match status" value="1"/>
</dbReference>
<gene>
    <name evidence="4" type="ORF">MUK42_34390</name>
</gene>
<dbReference type="InterPro" id="IPR025724">
    <property type="entry name" value="GAG-pre-integrase_dom"/>
</dbReference>
<name>A0A9E7JDC3_9LILI</name>
<dbReference type="InterPro" id="IPR001878">
    <property type="entry name" value="Znf_CCHC"/>
</dbReference>
<dbReference type="InterPro" id="IPR036875">
    <property type="entry name" value="Znf_CCHC_sf"/>
</dbReference>
<evidence type="ECO:0000256" key="2">
    <source>
        <dbReference type="SAM" id="MobiDB-lite"/>
    </source>
</evidence>
<proteinExistence type="predicted"/>
<dbReference type="GO" id="GO:0003676">
    <property type="term" value="F:nucleic acid binding"/>
    <property type="evidence" value="ECO:0007669"/>
    <property type="project" value="InterPro"/>
</dbReference>
<keyword evidence="1" id="KW-0479">Metal-binding</keyword>
<dbReference type="Proteomes" id="UP001055439">
    <property type="component" value="Chromosome 1"/>
</dbReference>
<keyword evidence="1" id="KW-0862">Zinc</keyword>
<evidence type="ECO:0000313" key="5">
    <source>
        <dbReference type="Proteomes" id="UP001055439"/>
    </source>
</evidence>
<reference evidence="4" key="1">
    <citation type="submission" date="2022-05" db="EMBL/GenBank/DDBJ databases">
        <title>The Musa troglodytarum L. genome provides insights into the mechanism of non-climacteric behaviour and enrichment of carotenoids.</title>
        <authorList>
            <person name="Wang J."/>
        </authorList>
    </citation>
    <scope>NUCLEOTIDE SEQUENCE</scope>
    <source>
        <tissue evidence="4">Leaf</tissue>
    </source>
</reference>
<dbReference type="Pfam" id="PF13976">
    <property type="entry name" value="gag_pre-integrs"/>
    <property type="match status" value="1"/>
</dbReference>
<protein>
    <recommendedName>
        <fullName evidence="3">CCHC-type domain-containing protein</fullName>
    </recommendedName>
</protein>
<feature type="region of interest" description="Disordered" evidence="2">
    <location>
        <begin position="80"/>
        <end position="100"/>
    </location>
</feature>
<feature type="domain" description="CCHC-type" evidence="3">
    <location>
        <begin position="171"/>
        <end position="186"/>
    </location>
</feature>
<evidence type="ECO:0000256" key="1">
    <source>
        <dbReference type="PROSITE-ProRule" id="PRU00047"/>
    </source>
</evidence>
<keyword evidence="1" id="KW-0863">Zinc-finger</keyword>
<feature type="region of interest" description="Disordered" evidence="2">
    <location>
        <begin position="127"/>
        <end position="165"/>
    </location>
</feature>
<organism evidence="4 5">
    <name type="scientific">Musa troglodytarum</name>
    <name type="common">fe'i banana</name>
    <dbReference type="NCBI Taxonomy" id="320322"/>
    <lineage>
        <taxon>Eukaryota</taxon>
        <taxon>Viridiplantae</taxon>
        <taxon>Streptophyta</taxon>
        <taxon>Embryophyta</taxon>
        <taxon>Tracheophyta</taxon>
        <taxon>Spermatophyta</taxon>
        <taxon>Magnoliopsida</taxon>
        <taxon>Liliopsida</taxon>
        <taxon>Zingiberales</taxon>
        <taxon>Musaceae</taxon>
        <taxon>Musa</taxon>
    </lineage>
</organism>
<evidence type="ECO:0000259" key="3">
    <source>
        <dbReference type="PROSITE" id="PS50158"/>
    </source>
</evidence>
<dbReference type="AlphaFoldDB" id="A0A9E7JDC3"/>
<dbReference type="EMBL" id="CP097502">
    <property type="protein sequence ID" value="URD76844.1"/>
    <property type="molecule type" value="Genomic_DNA"/>
</dbReference>